<dbReference type="Proteomes" id="UP000887565">
    <property type="component" value="Unplaced"/>
</dbReference>
<protein>
    <submittedName>
        <fullName evidence="2">Uncharacterized protein</fullName>
    </submittedName>
</protein>
<organism evidence="1 2">
    <name type="scientific">Romanomermis culicivorax</name>
    <name type="common">Nematode worm</name>
    <dbReference type="NCBI Taxonomy" id="13658"/>
    <lineage>
        <taxon>Eukaryota</taxon>
        <taxon>Metazoa</taxon>
        <taxon>Ecdysozoa</taxon>
        <taxon>Nematoda</taxon>
        <taxon>Enoplea</taxon>
        <taxon>Dorylaimia</taxon>
        <taxon>Mermithida</taxon>
        <taxon>Mermithoidea</taxon>
        <taxon>Mermithidae</taxon>
        <taxon>Romanomermis</taxon>
    </lineage>
</organism>
<sequence length="152" mass="17336">MEVDTMHANIQNYRRRRNREIEIPHDWEKVFSEAVGGAGANPYVVTKLGNLIFDYKPIADLLNFPKKLRILLGAISNICSTKKAKPATSTTEITSTTFSVRLKCIKAILVLVVDHKKVILKLIAEDEKREEEIIDQMELQENELRTLELCNA</sequence>
<evidence type="ECO:0000313" key="1">
    <source>
        <dbReference type="Proteomes" id="UP000887565"/>
    </source>
</evidence>
<name>A0A915ITA2_ROMCU</name>
<dbReference type="WBParaSite" id="nRc.2.0.1.t16609-RA">
    <property type="protein sequence ID" value="nRc.2.0.1.t16609-RA"/>
    <property type="gene ID" value="nRc.2.0.1.g16609"/>
</dbReference>
<reference evidence="2" key="1">
    <citation type="submission" date="2022-11" db="UniProtKB">
        <authorList>
            <consortium name="WormBaseParasite"/>
        </authorList>
    </citation>
    <scope>IDENTIFICATION</scope>
</reference>
<accession>A0A915ITA2</accession>
<proteinExistence type="predicted"/>
<keyword evidence="1" id="KW-1185">Reference proteome</keyword>
<dbReference type="AlphaFoldDB" id="A0A915ITA2"/>
<evidence type="ECO:0000313" key="2">
    <source>
        <dbReference type="WBParaSite" id="nRc.2.0.1.t16609-RA"/>
    </source>
</evidence>